<dbReference type="Gene3D" id="3.40.50.720">
    <property type="entry name" value="NAD(P)-binding Rossmann-like Domain"/>
    <property type="match status" value="1"/>
</dbReference>
<protein>
    <recommendedName>
        <fullName evidence="6">Exostosin GT47 domain-containing protein</fullName>
    </recommendedName>
</protein>
<reference evidence="4 5" key="1">
    <citation type="submission" date="2016-07" db="EMBL/GenBank/DDBJ databases">
        <title>Pervasive Adenine N6-methylation of Active Genes in Fungi.</title>
        <authorList>
            <consortium name="DOE Joint Genome Institute"/>
            <person name="Mondo S.J."/>
            <person name="Dannebaum R.O."/>
            <person name="Kuo R.C."/>
            <person name="Labutti K."/>
            <person name="Haridas S."/>
            <person name="Kuo A."/>
            <person name="Salamov A."/>
            <person name="Ahrendt S.R."/>
            <person name="Lipzen A."/>
            <person name="Sullivan W."/>
            <person name="Andreopoulos W.B."/>
            <person name="Clum A."/>
            <person name="Lindquist E."/>
            <person name="Daum C."/>
            <person name="Ramamoorthy G.K."/>
            <person name="Gryganskyi A."/>
            <person name="Culley D."/>
            <person name="Magnuson J.K."/>
            <person name="James T.Y."/>
            <person name="O'Malley M.A."/>
            <person name="Stajich J.E."/>
            <person name="Spatafora J.W."/>
            <person name="Visel A."/>
            <person name="Grigoriev I.V."/>
        </authorList>
    </citation>
    <scope>NUCLEOTIDE SEQUENCE [LARGE SCALE GENOMIC DNA]</scope>
    <source>
        <strain evidence="4 5">68-887.2</strain>
    </source>
</reference>
<dbReference type="SUPFAM" id="SSF51735">
    <property type="entry name" value="NAD(P)-binding Rossmann-fold domains"/>
    <property type="match status" value="1"/>
</dbReference>
<dbReference type="InterPro" id="IPR040911">
    <property type="entry name" value="Exostosin_GT47"/>
</dbReference>
<dbReference type="InParanoid" id="A0A1Y2AWY2"/>
<feature type="domain" description="NAD-dependent epimerase/dehydratase" evidence="2">
    <location>
        <begin position="8"/>
        <end position="238"/>
    </location>
</feature>
<comment type="caution">
    <text evidence="4">The sequence shown here is derived from an EMBL/GenBank/DDBJ whole genome shotgun (WGS) entry which is preliminary data.</text>
</comment>
<evidence type="ECO:0000313" key="5">
    <source>
        <dbReference type="Proteomes" id="UP000193986"/>
    </source>
</evidence>
<dbReference type="STRING" id="71784.A0A1Y2AWY2"/>
<evidence type="ECO:0000259" key="3">
    <source>
        <dbReference type="Pfam" id="PF03016"/>
    </source>
</evidence>
<dbReference type="Proteomes" id="UP000193986">
    <property type="component" value="Unassembled WGS sequence"/>
</dbReference>
<accession>A0A1Y2AWY2</accession>
<sequence length="1006" mass="112946">MPKAKGRVLITGGGGMIAGKQIIRRLLSTDTPITVYDTIFFPDELEILQQDFPNGDLKVVIGDVRDHATLSNAMTPDITGCIHLAAVSRVLWCLENERDCEDVNVRGTKAVLEAFKGDWFIQASSREVYGSATSFPVVEDTPHNPANVYGASKALAEDVIQRHVSDRQETGPLHVILLRFSNVYGSPADHRERLIPAIMTNALANRPIQIVGGDQDLDMVNIHDVVDAVSLAVNRLEERSSSPQSDKTSDIETFNIGTSASTSAMELLRKIFAITNSSSPLQTIPGDARFPDRYVGSTVKSSEVLGYKARVTMDEGLHRLAIEYLGETIDYLEQKLENECTDGGGYSVADLLELDGCTGTLAANVDDQPLYAYRVDAEEGALPTYGWRDEDEPTSWQFRVQPSQGKAAIRFARRLEDGSTDYYEALEDGRLLGSQSDFLADVDPISGYISLAFASSGAPLNPSHGAKVKGNEFRFRVTPFCCPGKPAPWPFFREDPLASAISDQRRETVRHFNASQRATLCQRLQDARDVAQHKLARLESYSRPIVLEQAPLPTGAPFEWRMRNLDACTNLCDHPTVCVDTGKCACAQAACVPRPRFPFGSHANLPDLSYPSPKIDWNAITGHDPDVLVDQVSKSSWLNVLRPGARRYLSRFPDFPIVNLTKLPDDVQTHRDHDPDEYDRLQTAWHGCFSADSVMERGIKLLSQEYTDQSLVFMPYYPMTLNVNEWAMNALEHHLPADFDKTRMIVPFTFDWGRCNTVLHNLYRVRDWSQPPPLLDQISSWQPMGDLNSPCYYMDQDVVIPARTCLQDKLRETFGDMSRVRPSRQRSVLATFKGRLNGAGSSVREKVMCERPYKHIEPKLVGANSLSVYWDRMKPGADYLETIGDTVFCPLPRGTTGWATRTIDVIYAGCIPVLIGDQTHHPFWDMLDWPKFSVQIDDDELDHLESVLLQRYTWEDVQRMQTNLMLVRDAFLYPTEGDMEANLSDRGPFFFALHGTALYRMTRYPT</sequence>
<evidence type="ECO:0008006" key="6">
    <source>
        <dbReference type="Google" id="ProtNLM"/>
    </source>
</evidence>
<feature type="domain" description="Exostosin GT47" evidence="3">
    <location>
        <begin position="793"/>
        <end position="948"/>
    </location>
</feature>
<dbReference type="OrthoDB" id="331544at2759"/>
<comment type="similarity">
    <text evidence="1">Belongs to the NAD(P)-dependent epimerase/dehydratase family.</text>
</comment>
<organism evidence="4 5">
    <name type="scientific">Naematelia encephala</name>
    <dbReference type="NCBI Taxonomy" id="71784"/>
    <lineage>
        <taxon>Eukaryota</taxon>
        <taxon>Fungi</taxon>
        <taxon>Dikarya</taxon>
        <taxon>Basidiomycota</taxon>
        <taxon>Agaricomycotina</taxon>
        <taxon>Tremellomycetes</taxon>
        <taxon>Tremellales</taxon>
        <taxon>Naemateliaceae</taxon>
        <taxon>Naematelia</taxon>
    </lineage>
</organism>
<keyword evidence="5" id="KW-1185">Reference proteome</keyword>
<dbReference type="InterPro" id="IPR001509">
    <property type="entry name" value="Epimerase_deHydtase"/>
</dbReference>
<gene>
    <name evidence="4" type="ORF">BCR39DRAFT_578143</name>
</gene>
<proteinExistence type="inferred from homology"/>
<dbReference type="Pfam" id="PF03016">
    <property type="entry name" value="Exostosin_GT47"/>
    <property type="match status" value="1"/>
</dbReference>
<dbReference type="EMBL" id="MCFC01000041">
    <property type="protein sequence ID" value="ORY27093.1"/>
    <property type="molecule type" value="Genomic_DNA"/>
</dbReference>
<name>A0A1Y2AWY2_9TREE</name>
<dbReference type="PANTHER" id="PTHR43000">
    <property type="entry name" value="DTDP-D-GLUCOSE 4,6-DEHYDRATASE-RELATED"/>
    <property type="match status" value="1"/>
</dbReference>
<evidence type="ECO:0000313" key="4">
    <source>
        <dbReference type="EMBL" id="ORY27093.1"/>
    </source>
</evidence>
<evidence type="ECO:0000259" key="2">
    <source>
        <dbReference type="Pfam" id="PF01370"/>
    </source>
</evidence>
<dbReference type="AlphaFoldDB" id="A0A1Y2AWY2"/>
<evidence type="ECO:0000256" key="1">
    <source>
        <dbReference type="ARBA" id="ARBA00007637"/>
    </source>
</evidence>
<dbReference type="Pfam" id="PF01370">
    <property type="entry name" value="Epimerase"/>
    <property type="match status" value="1"/>
</dbReference>
<dbReference type="InterPro" id="IPR036291">
    <property type="entry name" value="NAD(P)-bd_dom_sf"/>
</dbReference>